<dbReference type="VEuPathDB" id="FungiDB:TREMEDRAFT_59476"/>
<reference evidence="3 4" key="1">
    <citation type="submission" date="2016-06" db="EMBL/GenBank/DDBJ databases">
        <title>Evolution of pathogenesis and genome organization in the Tremellales.</title>
        <authorList>
            <person name="Cuomo C."/>
            <person name="Litvintseva A."/>
            <person name="Heitman J."/>
            <person name="Chen Y."/>
            <person name="Sun S."/>
            <person name="Springer D."/>
            <person name="Dromer F."/>
            <person name="Young S."/>
            <person name="Zeng Q."/>
            <person name="Chapman S."/>
            <person name="Gujja S."/>
            <person name="Saif S."/>
            <person name="Birren B."/>
        </authorList>
    </citation>
    <scope>NUCLEOTIDE SEQUENCE [LARGE SCALE GENOMIC DNA]</scope>
    <source>
        <strain evidence="3 4">ATCC 28783</strain>
    </source>
</reference>
<dbReference type="OrthoDB" id="2270193at2759"/>
<dbReference type="InParanoid" id="A0A4Q1BMN1"/>
<accession>A0A4Q1BMN1</accession>
<dbReference type="Proteomes" id="UP000289152">
    <property type="component" value="Unassembled WGS sequence"/>
</dbReference>
<evidence type="ECO:0000259" key="2">
    <source>
        <dbReference type="Pfam" id="PF25540"/>
    </source>
</evidence>
<organism evidence="3 4">
    <name type="scientific">Tremella mesenterica</name>
    <name type="common">Jelly fungus</name>
    <dbReference type="NCBI Taxonomy" id="5217"/>
    <lineage>
        <taxon>Eukaryota</taxon>
        <taxon>Fungi</taxon>
        <taxon>Dikarya</taxon>
        <taxon>Basidiomycota</taxon>
        <taxon>Agaricomycotina</taxon>
        <taxon>Tremellomycetes</taxon>
        <taxon>Tremellales</taxon>
        <taxon>Tremellaceae</taxon>
        <taxon>Tremella</taxon>
    </lineage>
</organism>
<dbReference type="InterPro" id="IPR057683">
    <property type="entry name" value="DUF7923"/>
</dbReference>
<gene>
    <name evidence="3" type="ORF">M231_03589</name>
</gene>
<dbReference type="Pfam" id="PF25540">
    <property type="entry name" value="DUF7923"/>
    <property type="match status" value="1"/>
</dbReference>
<evidence type="ECO:0000313" key="3">
    <source>
        <dbReference type="EMBL" id="RXK39084.1"/>
    </source>
</evidence>
<dbReference type="STRING" id="5217.A0A4Q1BMN1"/>
<dbReference type="AlphaFoldDB" id="A0A4Q1BMN1"/>
<keyword evidence="4" id="KW-1185">Reference proteome</keyword>
<evidence type="ECO:0000256" key="1">
    <source>
        <dbReference type="SAM" id="MobiDB-lite"/>
    </source>
</evidence>
<name>A0A4Q1BMN1_TREME</name>
<dbReference type="PANTHER" id="PTHR37543:SF1">
    <property type="entry name" value="CCCH ZINC FINGER DNA BINDING PROTEIN (AFU_ORTHOLOGUE AFUA_5G12760)"/>
    <property type="match status" value="1"/>
</dbReference>
<feature type="region of interest" description="Disordered" evidence="1">
    <location>
        <begin position="1"/>
        <end position="42"/>
    </location>
</feature>
<comment type="caution">
    <text evidence="3">The sequence shown here is derived from an EMBL/GenBank/DDBJ whole genome shotgun (WGS) entry which is preliminary data.</text>
</comment>
<proteinExistence type="predicted"/>
<feature type="domain" description="DUF7923" evidence="2">
    <location>
        <begin position="76"/>
        <end position="289"/>
    </location>
</feature>
<dbReference type="PANTHER" id="PTHR37543">
    <property type="entry name" value="CCCH ZINC FINGER DNA BINDING PROTEIN (AFU_ORTHOLOGUE AFUA_5G12760)"/>
    <property type="match status" value="1"/>
</dbReference>
<sequence length="404" mass="44329">MGNTCSWGDGRGHIRLDTDTEPSENHSSSTPIVNQPHSQTPISKLASTSVNHSLTAERPLDGTSSTIQSSRLDACQNRKEFAVALIDGDNLLFKYDLIKGGIKGGLEAGRQLETAVIDFLQVSETLNVTKGDVQVNLTEIIHPQGRQVRRIARPKYIFDQELDIIVHIFMNKKGLRKALNNIVGISDRVFDDFCEGFSRSKRLFTVIDVGGVKEAADEKIKAYLKHYIEIPNCKTIFAGICHDGGFTSTITDLQSKPTFGKLLLLRGLSRSAYSIHALGMKTLVLPQVFSDHVGAKLPDPVEHVVASAVDTDSAAPNSTSPLKIRSSLVDPAKSLPKKASEVSNISVQQSVGTVTDSKPEQVIPKTHPRSTQEVKPCIWYYLKGKCIKTGEEEHESECFHDRGT</sequence>
<protein>
    <recommendedName>
        <fullName evidence="2">DUF7923 domain-containing protein</fullName>
    </recommendedName>
</protein>
<evidence type="ECO:0000313" key="4">
    <source>
        <dbReference type="Proteomes" id="UP000289152"/>
    </source>
</evidence>
<feature type="compositionally biased region" description="Polar residues" evidence="1">
    <location>
        <begin position="25"/>
        <end position="42"/>
    </location>
</feature>
<dbReference type="EMBL" id="SDIL01000036">
    <property type="protein sequence ID" value="RXK39084.1"/>
    <property type="molecule type" value="Genomic_DNA"/>
</dbReference>